<name>A0A3Q1HSP3_ANATE</name>
<dbReference type="PANTHER" id="PTHR10858">
    <property type="entry name" value="DEOXYRIBONUCLEASE II"/>
    <property type="match status" value="1"/>
</dbReference>
<organism evidence="5 6">
    <name type="scientific">Anabas testudineus</name>
    <name type="common">Climbing perch</name>
    <name type="synonym">Anthias testudineus</name>
    <dbReference type="NCBI Taxonomy" id="64144"/>
    <lineage>
        <taxon>Eukaryota</taxon>
        <taxon>Metazoa</taxon>
        <taxon>Chordata</taxon>
        <taxon>Craniata</taxon>
        <taxon>Vertebrata</taxon>
        <taxon>Euteleostomi</taxon>
        <taxon>Actinopterygii</taxon>
        <taxon>Neopterygii</taxon>
        <taxon>Teleostei</taxon>
        <taxon>Neoteleostei</taxon>
        <taxon>Acanthomorphata</taxon>
        <taxon>Anabantaria</taxon>
        <taxon>Anabantiformes</taxon>
        <taxon>Anabantoidei</taxon>
        <taxon>Anabantidae</taxon>
        <taxon>Anabas</taxon>
    </lineage>
</organism>
<keyword evidence="6" id="KW-1185">Reference proteome</keyword>
<sequence length="286" mass="31866">MFILFSFFPCASHVEPKCGFIAYNDQPPPGHPSAKAGCGHSKGLVMVDEDTVVWVLHSTPKFPKTRESNSFFPSSGVKNAQTFICVTFHKSELETIGNVPGDMLTCTVNQFILVELNVKYVSCMFSETHLRNIRAHIFDFKTLEKPEDLYVTIANTLKTNLYAQTCGGQDGRSGPYCPDGGQNVYNVESIKFSTVPDVQWNRGSDHSKWCVSEDNDWTCIADSNRAVSQFRRPGGALCIKNKGVNNAFTMLKGEYEDCHTGVGMKRKPPEIKVKIDLTGKKLNKHI</sequence>
<dbReference type="GO" id="GO:0004531">
    <property type="term" value="F:deoxyribonuclease II activity"/>
    <property type="evidence" value="ECO:0007669"/>
    <property type="project" value="UniProtKB-EC"/>
</dbReference>
<reference evidence="5" key="1">
    <citation type="submission" date="2021-04" db="EMBL/GenBank/DDBJ databases">
        <authorList>
            <consortium name="Wellcome Sanger Institute Data Sharing"/>
        </authorList>
    </citation>
    <scope>NUCLEOTIDE SEQUENCE [LARGE SCALE GENOMIC DNA]</scope>
</reference>
<dbReference type="GO" id="GO:0006309">
    <property type="term" value="P:apoptotic DNA fragmentation"/>
    <property type="evidence" value="ECO:0007669"/>
    <property type="project" value="TreeGrafter"/>
</dbReference>
<evidence type="ECO:0000313" key="5">
    <source>
        <dbReference type="Ensembl" id="ENSATEP00000011952.2"/>
    </source>
</evidence>
<dbReference type="Pfam" id="PF03265">
    <property type="entry name" value="DNase_II"/>
    <property type="match status" value="1"/>
</dbReference>
<dbReference type="Proteomes" id="UP000265040">
    <property type="component" value="Chromosome 18"/>
</dbReference>
<reference evidence="5" key="3">
    <citation type="submission" date="2025-09" db="UniProtKB">
        <authorList>
            <consortium name="Ensembl"/>
        </authorList>
    </citation>
    <scope>IDENTIFICATION</scope>
</reference>
<dbReference type="Ensembl" id="ENSATET00000012149.2">
    <property type="protein sequence ID" value="ENSATEP00000011952.2"/>
    <property type="gene ID" value="ENSATEG00000008348.2"/>
</dbReference>
<evidence type="ECO:0000256" key="3">
    <source>
        <dbReference type="ARBA" id="ARBA00012036"/>
    </source>
</evidence>
<evidence type="ECO:0000256" key="4">
    <source>
        <dbReference type="ARBA" id="ARBA00022801"/>
    </source>
</evidence>
<proteinExistence type="inferred from homology"/>
<comment type="catalytic activity">
    <reaction evidence="1">
        <text>Endonucleolytic cleavage to nucleoside 3'-phosphates and 3'-phosphooligonucleotide end-products.</text>
        <dbReference type="EC" id="3.1.22.1"/>
    </reaction>
</comment>
<dbReference type="InterPro" id="IPR004947">
    <property type="entry name" value="DNase_II"/>
</dbReference>
<evidence type="ECO:0000256" key="1">
    <source>
        <dbReference type="ARBA" id="ARBA00000447"/>
    </source>
</evidence>
<dbReference type="PANTHER" id="PTHR10858:SF23">
    <property type="entry name" value="DEOXYRIBONUCLEASE II"/>
    <property type="match status" value="1"/>
</dbReference>
<accession>A0A3Q1HSP3</accession>
<protein>
    <recommendedName>
        <fullName evidence="3">deoxyribonuclease II</fullName>
        <ecNumber evidence="3">3.1.22.1</ecNumber>
    </recommendedName>
</protein>
<keyword evidence="4" id="KW-0378">Hydrolase</keyword>
<reference evidence="5" key="2">
    <citation type="submission" date="2025-08" db="UniProtKB">
        <authorList>
            <consortium name="Ensembl"/>
        </authorList>
    </citation>
    <scope>IDENTIFICATION</scope>
</reference>
<evidence type="ECO:0000313" key="6">
    <source>
        <dbReference type="Proteomes" id="UP000265040"/>
    </source>
</evidence>
<dbReference type="STRING" id="64144.ENSATEP00000011952"/>
<dbReference type="OrthoDB" id="10261598at2759"/>
<comment type="similarity">
    <text evidence="2">Belongs to the DNase II family.</text>
</comment>
<evidence type="ECO:0000256" key="2">
    <source>
        <dbReference type="ARBA" id="ARBA00007527"/>
    </source>
</evidence>
<dbReference type="InParanoid" id="A0A3Q1HSP3"/>
<dbReference type="GeneTree" id="ENSGT00390000002634"/>
<dbReference type="EC" id="3.1.22.1" evidence="3"/>
<dbReference type="AlphaFoldDB" id="A0A3Q1HSP3"/>